<evidence type="ECO:0000313" key="1">
    <source>
        <dbReference type="EMBL" id="QHX44199.1"/>
    </source>
</evidence>
<reference evidence="1 2" key="1">
    <citation type="submission" date="2020-01" db="EMBL/GenBank/DDBJ databases">
        <title>Complete genome sequence of a human oral phylogroup 1 Treponema sp. strain ATCC 700766, originally isolated from periodontitis dental plaque.</title>
        <authorList>
            <person name="Chan Y."/>
            <person name="Huo Y.-B."/>
            <person name="Yu X.-L."/>
            <person name="Zeng H."/>
            <person name="Leung W.-K."/>
            <person name="Watt R.M."/>
        </authorList>
    </citation>
    <scope>NUCLEOTIDE SEQUENCE [LARGE SCALE GENOMIC DNA]</scope>
    <source>
        <strain evidence="1 2">OMZ 804</strain>
    </source>
</reference>
<accession>A0A6P1Y479</accession>
<dbReference type="Proteomes" id="UP000464374">
    <property type="component" value="Chromosome"/>
</dbReference>
<proteinExistence type="predicted"/>
<organism evidence="1 2">
    <name type="scientific">Treponema vincentii</name>
    <dbReference type="NCBI Taxonomy" id="69710"/>
    <lineage>
        <taxon>Bacteria</taxon>
        <taxon>Pseudomonadati</taxon>
        <taxon>Spirochaetota</taxon>
        <taxon>Spirochaetia</taxon>
        <taxon>Spirochaetales</taxon>
        <taxon>Treponemataceae</taxon>
        <taxon>Treponema</taxon>
    </lineage>
</organism>
<dbReference type="KEGG" id="trz:GWP43_12875"/>
<dbReference type="AlphaFoldDB" id="A0A6P1Y479"/>
<dbReference type="RefSeq" id="WP_162664479.1">
    <property type="nucleotide sequence ID" value="NZ_CP048020.1"/>
</dbReference>
<dbReference type="EMBL" id="CP048020">
    <property type="protein sequence ID" value="QHX44199.1"/>
    <property type="molecule type" value="Genomic_DNA"/>
</dbReference>
<evidence type="ECO:0008006" key="3">
    <source>
        <dbReference type="Google" id="ProtNLM"/>
    </source>
</evidence>
<sequence>MTEQQEKQRRYALAKSSGVCEVCGQRPLCGALQGAHRIGNTKSNRAKYGDFIIDHILNIGMTCSLRCNGALDISRNEGACIALCKAIYEREALKYQTGRQ</sequence>
<protein>
    <recommendedName>
        <fullName evidence="3">HNH endonuclease</fullName>
    </recommendedName>
</protein>
<evidence type="ECO:0000313" key="2">
    <source>
        <dbReference type="Proteomes" id="UP000464374"/>
    </source>
</evidence>
<name>A0A6P1Y479_9SPIR</name>
<gene>
    <name evidence="1" type="ORF">GWP43_12875</name>
</gene>